<sequence>MSKILHLHNIRLKSYTTQHDDLPPDMQMSAQLIVDGKIFLQTIPVKSKESQNSWDLRFDCKIPQFGPIFKVAILRHCETQSFHLQLKRVNLDGPSIMLSANFGVSWSSTTEIFGWDGIDIAQIQIDKLDNQNILDRLEDRHAVADMNSPMDFQELWVMHESILLLSNTNKSRAQFLNMLGDIYFESYERTGVIINLNQAICAYADAVRDDPTDAKYNGDLGDFSYGHDKRAWHA</sequence>
<gene>
    <name evidence="1" type="ORF">GGX14DRAFT_546228</name>
</gene>
<comment type="caution">
    <text evidence="1">The sequence shown here is derived from an EMBL/GenBank/DDBJ whole genome shotgun (WGS) entry which is preliminary data.</text>
</comment>
<name>A0AAD6USG3_9AGAR</name>
<dbReference type="AlphaFoldDB" id="A0AAD6USG3"/>
<keyword evidence="2" id="KW-1185">Reference proteome</keyword>
<evidence type="ECO:0000313" key="1">
    <source>
        <dbReference type="EMBL" id="KAJ7193612.1"/>
    </source>
</evidence>
<organism evidence="1 2">
    <name type="scientific">Mycena pura</name>
    <dbReference type="NCBI Taxonomy" id="153505"/>
    <lineage>
        <taxon>Eukaryota</taxon>
        <taxon>Fungi</taxon>
        <taxon>Dikarya</taxon>
        <taxon>Basidiomycota</taxon>
        <taxon>Agaricomycotina</taxon>
        <taxon>Agaricomycetes</taxon>
        <taxon>Agaricomycetidae</taxon>
        <taxon>Agaricales</taxon>
        <taxon>Marasmiineae</taxon>
        <taxon>Mycenaceae</taxon>
        <taxon>Mycena</taxon>
    </lineage>
</organism>
<evidence type="ECO:0000313" key="2">
    <source>
        <dbReference type="Proteomes" id="UP001219525"/>
    </source>
</evidence>
<protein>
    <submittedName>
        <fullName evidence="1">Uncharacterized protein</fullName>
    </submittedName>
</protein>
<accession>A0AAD6USG3</accession>
<proteinExistence type="predicted"/>
<dbReference type="EMBL" id="JARJCW010000106">
    <property type="protein sequence ID" value="KAJ7193612.1"/>
    <property type="molecule type" value="Genomic_DNA"/>
</dbReference>
<dbReference type="Proteomes" id="UP001219525">
    <property type="component" value="Unassembled WGS sequence"/>
</dbReference>
<reference evidence="1" key="1">
    <citation type="submission" date="2023-03" db="EMBL/GenBank/DDBJ databases">
        <title>Massive genome expansion in bonnet fungi (Mycena s.s.) driven by repeated elements and novel gene families across ecological guilds.</title>
        <authorList>
            <consortium name="Lawrence Berkeley National Laboratory"/>
            <person name="Harder C.B."/>
            <person name="Miyauchi S."/>
            <person name="Viragh M."/>
            <person name="Kuo A."/>
            <person name="Thoen E."/>
            <person name="Andreopoulos B."/>
            <person name="Lu D."/>
            <person name="Skrede I."/>
            <person name="Drula E."/>
            <person name="Henrissat B."/>
            <person name="Morin E."/>
            <person name="Kohler A."/>
            <person name="Barry K."/>
            <person name="LaButti K."/>
            <person name="Morin E."/>
            <person name="Salamov A."/>
            <person name="Lipzen A."/>
            <person name="Mereny Z."/>
            <person name="Hegedus B."/>
            <person name="Baldrian P."/>
            <person name="Stursova M."/>
            <person name="Weitz H."/>
            <person name="Taylor A."/>
            <person name="Grigoriev I.V."/>
            <person name="Nagy L.G."/>
            <person name="Martin F."/>
            <person name="Kauserud H."/>
        </authorList>
    </citation>
    <scope>NUCLEOTIDE SEQUENCE</scope>
    <source>
        <strain evidence="1">9144</strain>
    </source>
</reference>